<protein>
    <submittedName>
        <fullName evidence="2">PIN domain nuclease of toxin-antitoxin system</fullName>
    </submittedName>
</protein>
<dbReference type="InterPro" id="IPR029060">
    <property type="entry name" value="PIN-like_dom_sf"/>
</dbReference>
<organism evidence="2 3">
    <name type="scientific">Mucilaginibacter gracilis</name>
    <dbReference type="NCBI Taxonomy" id="423350"/>
    <lineage>
        <taxon>Bacteria</taxon>
        <taxon>Pseudomonadati</taxon>
        <taxon>Bacteroidota</taxon>
        <taxon>Sphingobacteriia</taxon>
        <taxon>Sphingobacteriales</taxon>
        <taxon>Sphingobacteriaceae</taxon>
        <taxon>Mucilaginibacter</taxon>
    </lineage>
</organism>
<evidence type="ECO:0000313" key="3">
    <source>
        <dbReference type="Proteomes" id="UP000268007"/>
    </source>
</evidence>
<dbReference type="SUPFAM" id="SSF88723">
    <property type="entry name" value="PIN domain-like"/>
    <property type="match status" value="1"/>
</dbReference>
<dbReference type="InterPro" id="IPR052919">
    <property type="entry name" value="TA_system_RNase"/>
</dbReference>
<dbReference type="InterPro" id="IPR041705">
    <property type="entry name" value="PIN_Sll0205"/>
</dbReference>
<dbReference type="OrthoDB" id="9798990at2"/>
<evidence type="ECO:0000259" key="1">
    <source>
        <dbReference type="Pfam" id="PF01850"/>
    </source>
</evidence>
<keyword evidence="3" id="KW-1185">Reference proteome</keyword>
<comment type="caution">
    <text evidence="2">The sequence shown here is derived from an EMBL/GenBank/DDBJ whole genome shotgun (WGS) entry which is preliminary data.</text>
</comment>
<dbReference type="InterPro" id="IPR002716">
    <property type="entry name" value="PIN_dom"/>
</dbReference>
<dbReference type="Gene3D" id="3.40.50.1010">
    <property type="entry name" value="5'-nuclease"/>
    <property type="match status" value="1"/>
</dbReference>
<dbReference type="PANTHER" id="PTHR36173">
    <property type="entry name" value="RIBONUCLEASE VAPC16-RELATED"/>
    <property type="match status" value="1"/>
</dbReference>
<evidence type="ECO:0000313" key="2">
    <source>
        <dbReference type="EMBL" id="RKR81185.1"/>
    </source>
</evidence>
<dbReference type="PANTHER" id="PTHR36173:SF2">
    <property type="entry name" value="RIBONUCLEASE VAPC16"/>
    <property type="match status" value="1"/>
</dbReference>
<dbReference type="RefSeq" id="WP_121196905.1">
    <property type="nucleotide sequence ID" value="NZ_RBKU01000001.1"/>
</dbReference>
<dbReference type="EMBL" id="RBKU01000001">
    <property type="protein sequence ID" value="RKR81185.1"/>
    <property type="molecule type" value="Genomic_DNA"/>
</dbReference>
<reference evidence="2 3" key="1">
    <citation type="submission" date="2018-10" db="EMBL/GenBank/DDBJ databases">
        <title>Genomic Encyclopedia of Archaeal and Bacterial Type Strains, Phase II (KMG-II): from individual species to whole genera.</title>
        <authorList>
            <person name="Goeker M."/>
        </authorList>
    </citation>
    <scope>NUCLEOTIDE SEQUENCE [LARGE SCALE GENOMIC DNA]</scope>
    <source>
        <strain evidence="2 3">DSM 18602</strain>
    </source>
</reference>
<gene>
    <name evidence="2" type="ORF">BDD43_1329</name>
</gene>
<dbReference type="Proteomes" id="UP000268007">
    <property type="component" value="Unassembled WGS sequence"/>
</dbReference>
<dbReference type="AlphaFoldDB" id="A0A495IWX5"/>
<accession>A0A495IWX5</accession>
<feature type="domain" description="PIN" evidence="1">
    <location>
        <begin position="3"/>
        <end position="123"/>
    </location>
</feature>
<dbReference type="CDD" id="cd09872">
    <property type="entry name" value="PIN_Sll0205-like"/>
    <property type="match status" value="1"/>
</dbReference>
<dbReference type="Pfam" id="PF01850">
    <property type="entry name" value="PIN"/>
    <property type="match status" value="1"/>
</dbReference>
<proteinExistence type="predicted"/>
<sequence length="132" mass="15011">MNYLIDTHVLIWVITDISKLPKNVIAKLEDNNNSVIVSSISFWEISMKHSFGKLKLNGVLPQQLPDLVKEMGFLTVSLDAEVAASYNNLIPGYHKDPFDRMLIWQAIINNYTFISNDAIIKQYTSAGLKVLW</sequence>
<name>A0A495IWX5_9SPHI</name>